<dbReference type="Proteomes" id="UP000886501">
    <property type="component" value="Unassembled WGS sequence"/>
</dbReference>
<evidence type="ECO:0000313" key="1">
    <source>
        <dbReference type="EMBL" id="KAF9652941.1"/>
    </source>
</evidence>
<name>A0ACB6ZTF7_THEGA</name>
<keyword evidence="2" id="KW-1185">Reference proteome</keyword>
<accession>A0ACB6ZTF7</accession>
<reference evidence="1" key="1">
    <citation type="submission" date="2019-10" db="EMBL/GenBank/DDBJ databases">
        <authorList>
            <consortium name="DOE Joint Genome Institute"/>
            <person name="Kuo A."/>
            <person name="Miyauchi S."/>
            <person name="Kiss E."/>
            <person name="Drula E."/>
            <person name="Kohler A."/>
            <person name="Sanchez-Garcia M."/>
            <person name="Andreopoulos B."/>
            <person name="Barry K.W."/>
            <person name="Bonito G."/>
            <person name="Buee M."/>
            <person name="Carver A."/>
            <person name="Chen C."/>
            <person name="Cichocki N."/>
            <person name="Clum A."/>
            <person name="Culley D."/>
            <person name="Crous P.W."/>
            <person name="Fauchery L."/>
            <person name="Girlanda M."/>
            <person name="Hayes R."/>
            <person name="Keri Z."/>
            <person name="Labutti K."/>
            <person name="Lipzen A."/>
            <person name="Lombard V."/>
            <person name="Magnuson J."/>
            <person name="Maillard F."/>
            <person name="Morin E."/>
            <person name="Murat C."/>
            <person name="Nolan M."/>
            <person name="Ohm R."/>
            <person name="Pangilinan J."/>
            <person name="Pereira M."/>
            <person name="Perotto S."/>
            <person name="Peter M."/>
            <person name="Riley R."/>
            <person name="Sitrit Y."/>
            <person name="Stielow B."/>
            <person name="Szollosi G."/>
            <person name="Zifcakova L."/>
            <person name="Stursova M."/>
            <person name="Spatafora J.W."/>
            <person name="Tedersoo L."/>
            <person name="Vaario L.-M."/>
            <person name="Yamada A."/>
            <person name="Yan M."/>
            <person name="Wang P."/>
            <person name="Xu J."/>
            <person name="Bruns T."/>
            <person name="Baldrian P."/>
            <person name="Vilgalys R."/>
            <person name="Henrissat B."/>
            <person name="Grigoriev I.V."/>
            <person name="Hibbett D."/>
            <person name="Nagy L.G."/>
            <person name="Martin F.M."/>
        </authorList>
    </citation>
    <scope>NUCLEOTIDE SEQUENCE</scope>
    <source>
        <strain evidence="1">P2</strain>
    </source>
</reference>
<organism evidence="1 2">
    <name type="scientific">Thelephora ganbajun</name>
    <name type="common">Ganba fungus</name>
    <dbReference type="NCBI Taxonomy" id="370292"/>
    <lineage>
        <taxon>Eukaryota</taxon>
        <taxon>Fungi</taxon>
        <taxon>Dikarya</taxon>
        <taxon>Basidiomycota</taxon>
        <taxon>Agaricomycotina</taxon>
        <taxon>Agaricomycetes</taxon>
        <taxon>Thelephorales</taxon>
        <taxon>Thelephoraceae</taxon>
        <taxon>Thelephora</taxon>
    </lineage>
</organism>
<sequence length="348" mass="41490">HGVSRVKQSQAALEAKRRRERAKLKEYLALSDEILSRKRRNDWSTESLDLTTKMLQINPEFYTVWNYRRDIYLNAVFPNRTPEQINETLEKDLVMTTIALKAHPKIYWIWNHRRWCLEQTPDGPGGEGGDPHGWRMKNWKQELFVVGKMLDVDARNFHAWNYRRYVLTSMPVKKPDIDEFAYTTKKIQASFSNFSAWHQRSKIYPLLWESNVLDHKKSREEEFELVRNAMYTDPEDQSVWVYHRWLVGTTHVFLGEDADLLKREIQAIKELLEEEAGSKWCMESLVHYQTLLVRCHYAALGDEECERLRANTLELLQQLEVLDPLRRQRYRDLGECSIRHESYRRLCG</sequence>
<feature type="non-terminal residue" evidence="1">
    <location>
        <position position="1"/>
    </location>
</feature>
<reference evidence="1" key="2">
    <citation type="journal article" date="2020" name="Nat. Commun.">
        <title>Large-scale genome sequencing of mycorrhizal fungi provides insights into the early evolution of symbiotic traits.</title>
        <authorList>
            <person name="Miyauchi S."/>
            <person name="Kiss E."/>
            <person name="Kuo A."/>
            <person name="Drula E."/>
            <person name="Kohler A."/>
            <person name="Sanchez-Garcia M."/>
            <person name="Morin E."/>
            <person name="Andreopoulos B."/>
            <person name="Barry K.W."/>
            <person name="Bonito G."/>
            <person name="Buee M."/>
            <person name="Carver A."/>
            <person name="Chen C."/>
            <person name="Cichocki N."/>
            <person name="Clum A."/>
            <person name="Culley D."/>
            <person name="Crous P.W."/>
            <person name="Fauchery L."/>
            <person name="Girlanda M."/>
            <person name="Hayes R.D."/>
            <person name="Keri Z."/>
            <person name="LaButti K."/>
            <person name="Lipzen A."/>
            <person name="Lombard V."/>
            <person name="Magnuson J."/>
            <person name="Maillard F."/>
            <person name="Murat C."/>
            <person name="Nolan M."/>
            <person name="Ohm R.A."/>
            <person name="Pangilinan J."/>
            <person name="Pereira M.F."/>
            <person name="Perotto S."/>
            <person name="Peter M."/>
            <person name="Pfister S."/>
            <person name="Riley R."/>
            <person name="Sitrit Y."/>
            <person name="Stielow J.B."/>
            <person name="Szollosi G."/>
            <person name="Zifcakova L."/>
            <person name="Stursova M."/>
            <person name="Spatafora J.W."/>
            <person name="Tedersoo L."/>
            <person name="Vaario L.M."/>
            <person name="Yamada A."/>
            <person name="Yan M."/>
            <person name="Wang P."/>
            <person name="Xu J."/>
            <person name="Bruns T."/>
            <person name="Baldrian P."/>
            <person name="Vilgalys R."/>
            <person name="Dunand C."/>
            <person name="Henrissat B."/>
            <person name="Grigoriev I.V."/>
            <person name="Hibbett D."/>
            <person name="Nagy L.G."/>
            <person name="Martin F.M."/>
        </authorList>
    </citation>
    <scope>NUCLEOTIDE SEQUENCE</scope>
    <source>
        <strain evidence="1">P2</strain>
    </source>
</reference>
<gene>
    <name evidence="1" type="ORF">BDM02DRAFT_3088303</name>
</gene>
<dbReference type="EMBL" id="MU117966">
    <property type="protein sequence ID" value="KAF9652941.1"/>
    <property type="molecule type" value="Genomic_DNA"/>
</dbReference>
<protein>
    <submittedName>
        <fullName evidence="1">Rab-protein geranylgeranyltransferase</fullName>
    </submittedName>
</protein>
<comment type="caution">
    <text evidence="1">The sequence shown here is derived from an EMBL/GenBank/DDBJ whole genome shotgun (WGS) entry which is preliminary data.</text>
</comment>
<evidence type="ECO:0000313" key="2">
    <source>
        <dbReference type="Proteomes" id="UP000886501"/>
    </source>
</evidence>
<proteinExistence type="predicted"/>